<evidence type="ECO:0000256" key="5">
    <source>
        <dbReference type="ARBA" id="ARBA00023163"/>
    </source>
</evidence>
<evidence type="ECO:0000256" key="6">
    <source>
        <dbReference type="RuleBase" id="RU000716"/>
    </source>
</evidence>
<organism evidence="9 10">
    <name type="scientific">Marinimicrobium koreense</name>
    <dbReference type="NCBI Taxonomy" id="306545"/>
    <lineage>
        <taxon>Bacteria</taxon>
        <taxon>Pseudomonadati</taxon>
        <taxon>Pseudomonadota</taxon>
        <taxon>Gammaproteobacteria</taxon>
        <taxon>Cellvibrionales</taxon>
        <taxon>Cellvibrionaceae</taxon>
        <taxon>Marinimicrobium</taxon>
    </lineage>
</organism>
<evidence type="ECO:0000259" key="7">
    <source>
        <dbReference type="Pfam" id="PF04542"/>
    </source>
</evidence>
<keyword evidence="4 6" id="KW-0238">DNA-binding</keyword>
<dbReference type="EMBL" id="RJUK01000001">
    <property type="protein sequence ID" value="ROQ21495.1"/>
    <property type="molecule type" value="Genomic_DNA"/>
</dbReference>
<dbReference type="Gene3D" id="1.10.10.10">
    <property type="entry name" value="Winged helix-like DNA-binding domain superfamily/Winged helix DNA-binding domain"/>
    <property type="match status" value="1"/>
</dbReference>
<dbReference type="GO" id="GO:0006352">
    <property type="term" value="P:DNA-templated transcription initiation"/>
    <property type="evidence" value="ECO:0007669"/>
    <property type="project" value="InterPro"/>
</dbReference>
<dbReference type="InterPro" id="IPR007627">
    <property type="entry name" value="RNA_pol_sigma70_r2"/>
</dbReference>
<protein>
    <recommendedName>
        <fullName evidence="6">RNA polymerase sigma factor</fullName>
    </recommendedName>
</protein>
<dbReference type="GO" id="GO:0003677">
    <property type="term" value="F:DNA binding"/>
    <property type="evidence" value="ECO:0007669"/>
    <property type="project" value="UniProtKB-KW"/>
</dbReference>
<keyword evidence="3 6" id="KW-0731">Sigma factor</keyword>
<dbReference type="InterPro" id="IPR039425">
    <property type="entry name" value="RNA_pol_sigma-70-like"/>
</dbReference>
<evidence type="ECO:0000313" key="9">
    <source>
        <dbReference type="EMBL" id="ROQ21495.1"/>
    </source>
</evidence>
<comment type="similarity">
    <text evidence="1 6">Belongs to the sigma-70 factor family. ECF subfamily.</text>
</comment>
<evidence type="ECO:0000313" key="10">
    <source>
        <dbReference type="Proteomes" id="UP000273643"/>
    </source>
</evidence>
<evidence type="ECO:0000256" key="3">
    <source>
        <dbReference type="ARBA" id="ARBA00023082"/>
    </source>
</evidence>
<dbReference type="InterPro" id="IPR013249">
    <property type="entry name" value="RNA_pol_sigma70_r4_t2"/>
</dbReference>
<dbReference type="PROSITE" id="PS01063">
    <property type="entry name" value="SIGMA70_ECF"/>
    <property type="match status" value="1"/>
</dbReference>
<dbReference type="Pfam" id="PF04542">
    <property type="entry name" value="Sigma70_r2"/>
    <property type="match status" value="1"/>
</dbReference>
<dbReference type="Proteomes" id="UP000273643">
    <property type="component" value="Unassembled WGS sequence"/>
</dbReference>
<accession>A0A3N1NZ82</accession>
<dbReference type="InterPro" id="IPR013324">
    <property type="entry name" value="RNA_pol_sigma_r3/r4-like"/>
</dbReference>
<dbReference type="Gene3D" id="1.10.1740.10">
    <property type="match status" value="1"/>
</dbReference>
<evidence type="ECO:0000256" key="1">
    <source>
        <dbReference type="ARBA" id="ARBA00010641"/>
    </source>
</evidence>
<dbReference type="PANTHER" id="PTHR43133:SF62">
    <property type="entry name" value="RNA POLYMERASE SIGMA FACTOR SIGZ"/>
    <property type="match status" value="1"/>
</dbReference>
<dbReference type="InterPro" id="IPR036388">
    <property type="entry name" value="WH-like_DNA-bd_sf"/>
</dbReference>
<dbReference type="InterPro" id="IPR014284">
    <property type="entry name" value="RNA_pol_sigma-70_dom"/>
</dbReference>
<dbReference type="Pfam" id="PF08281">
    <property type="entry name" value="Sigma70_r4_2"/>
    <property type="match status" value="1"/>
</dbReference>
<evidence type="ECO:0000256" key="2">
    <source>
        <dbReference type="ARBA" id="ARBA00023015"/>
    </source>
</evidence>
<dbReference type="AlphaFoldDB" id="A0A3N1NZ82"/>
<keyword evidence="10" id="KW-1185">Reference proteome</keyword>
<keyword evidence="2 6" id="KW-0805">Transcription regulation</keyword>
<dbReference type="PANTHER" id="PTHR43133">
    <property type="entry name" value="RNA POLYMERASE ECF-TYPE SIGMA FACTO"/>
    <property type="match status" value="1"/>
</dbReference>
<feature type="domain" description="RNA polymerase sigma factor 70 region 4 type 2" evidence="8">
    <location>
        <begin position="131"/>
        <end position="181"/>
    </location>
</feature>
<sequence length="191" mass="21922">MDSNDDTLVALIGRCAINDQRALKELFERLGGYLNTVAYRIVGSEALSQEVLQDAFVQIWQNAARYRPDIARPVTWITSIVRYRALDALRREQKHLAHRSQPERDNDPLESVAAVGDLEQGVQQSEIRRFLTQCFASLNERMQNAIALAYLEGWSREELAQHFATNTNTIKSWLHRGAERLRRCLEARIGQ</sequence>
<dbReference type="GO" id="GO:0016987">
    <property type="term" value="F:sigma factor activity"/>
    <property type="evidence" value="ECO:0007669"/>
    <property type="project" value="UniProtKB-KW"/>
</dbReference>
<proteinExistence type="inferred from homology"/>
<evidence type="ECO:0000256" key="4">
    <source>
        <dbReference type="ARBA" id="ARBA00023125"/>
    </source>
</evidence>
<reference evidence="9 10" key="1">
    <citation type="submission" date="2018-11" db="EMBL/GenBank/DDBJ databases">
        <title>Genomic Encyclopedia of Type Strains, Phase IV (KMG-IV): sequencing the most valuable type-strain genomes for metagenomic binning, comparative biology and taxonomic classification.</title>
        <authorList>
            <person name="Goeker M."/>
        </authorList>
    </citation>
    <scope>NUCLEOTIDE SEQUENCE [LARGE SCALE GENOMIC DNA]</scope>
    <source>
        <strain evidence="9 10">DSM 16974</strain>
    </source>
</reference>
<dbReference type="NCBIfam" id="TIGR02937">
    <property type="entry name" value="sigma70-ECF"/>
    <property type="match status" value="1"/>
</dbReference>
<comment type="caution">
    <text evidence="9">The sequence shown here is derived from an EMBL/GenBank/DDBJ whole genome shotgun (WGS) entry which is preliminary data.</text>
</comment>
<evidence type="ECO:0000259" key="8">
    <source>
        <dbReference type="Pfam" id="PF08281"/>
    </source>
</evidence>
<dbReference type="SUPFAM" id="SSF88946">
    <property type="entry name" value="Sigma2 domain of RNA polymerase sigma factors"/>
    <property type="match status" value="1"/>
</dbReference>
<dbReference type="InterPro" id="IPR000838">
    <property type="entry name" value="RNA_pol_sigma70_ECF_CS"/>
</dbReference>
<name>A0A3N1NZ82_9GAMM</name>
<keyword evidence="5 6" id="KW-0804">Transcription</keyword>
<feature type="domain" description="RNA polymerase sigma-70 region 2" evidence="7">
    <location>
        <begin position="26"/>
        <end position="94"/>
    </location>
</feature>
<dbReference type="SUPFAM" id="SSF88659">
    <property type="entry name" value="Sigma3 and sigma4 domains of RNA polymerase sigma factors"/>
    <property type="match status" value="1"/>
</dbReference>
<dbReference type="CDD" id="cd06171">
    <property type="entry name" value="Sigma70_r4"/>
    <property type="match status" value="1"/>
</dbReference>
<dbReference type="RefSeq" id="WP_170162893.1">
    <property type="nucleotide sequence ID" value="NZ_RJUK01000001.1"/>
</dbReference>
<gene>
    <name evidence="9" type="ORF">EDC38_2119</name>
</gene>
<dbReference type="InterPro" id="IPR013325">
    <property type="entry name" value="RNA_pol_sigma_r2"/>
</dbReference>